<keyword evidence="8" id="KW-1185">Reference proteome</keyword>
<organism evidence="7 8">
    <name type="scientific">Acetoanaerobium pronyense</name>
    <dbReference type="NCBI Taxonomy" id="1482736"/>
    <lineage>
        <taxon>Bacteria</taxon>
        <taxon>Bacillati</taxon>
        <taxon>Bacillota</taxon>
        <taxon>Clostridia</taxon>
        <taxon>Peptostreptococcales</taxon>
        <taxon>Filifactoraceae</taxon>
        <taxon>Acetoanaerobium</taxon>
    </lineage>
</organism>
<dbReference type="Proteomes" id="UP001314903">
    <property type="component" value="Unassembled WGS sequence"/>
</dbReference>
<evidence type="ECO:0000256" key="4">
    <source>
        <dbReference type="ARBA" id="ARBA00022989"/>
    </source>
</evidence>
<keyword evidence="4 6" id="KW-1133">Transmembrane helix</keyword>
<sequence>MNKLIKYITDEGKQNIIIPFLSVFLGFLVGAIIMMASGFNPIQAYSALLMGAGFYGNLQRFGNTLLNMTPLILTGLSVAFAFRTGLFNIGASGQMLMGGFVAVYIGIVFDFPRIIHLPLAVLSSIVFGGLWAFIPGLLKAKFKVHEVISTIMMNWIAYWTVYDLVRATIPGNFDTESAVIKSTASLRTAWMSNMFNGSYINLGLFLAFIAVIIIWFILEKTTFGYELKAVGFNPDAAEYAGMKVDRNIILSMMISGALAGLAGATYYLGFTNNIKIGVLPPHGFDGIAVALLGLLSPIGVVFSSFLFGFMNSGKLFMQTSARVPNDLVPVIIATIVFFSAANLMVKSWLSQLGKSLKKDGGEK</sequence>
<comment type="caution">
    <text evidence="7">The sequence shown here is derived from an EMBL/GenBank/DDBJ whole genome shotgun (WGS) entry which is preliminary data.</text>
</comment>
<dbReference type="Pfam" id="PF02653">
    <property type="entry name" value="BPD_transp_2"/>
    <property type="match status" value="1"/>
</dbReference>
<dbReference type="CDD" id="cd06580">
    <property type="entry name" value="TM_PBP1_transp_TpRbsC_like"/>
    <property type="match status" value="1"/>
</dbReference>
<feature type="transmembrane region" description="Helical" evidence="6">
    <location>
        <begin position="287"/>
        <end position="307"/>
    </location>
</feature>
<comment type="subcellular location">
    <subcellularLocation>
        <location evidence="1">Cell membrane</location>
        <topology evidence="1">Multi-pass membrane protein</topology>
    </subcellularLocation>
</comment>
<evidence type="ECO:0000313" key="7">
    <source>
        <dbReference type="EMBL" id="MBP2027005.1"/>
    </source>
</evidence>
<keyword evidence="2" id="KW-1003">Cell membrane</keyword>
<feature type="transmembrane region" description="Helical" evidence="6">
    <location>
        <begin position="248"/>
        <end position="267"/>
    </location>
</feature>
<keyword evidence="3 6" id="KW-0812">Transmembrane</keyword>
<evidence type="ECO:0000256" key="1">
    <source>
        <dbReference type="ARBA" id="ARBA00004651"/>
    </source>
</evidence>
<dbReference type="RefSeq" id="WP_209659609.1">
    <property type="nucleotide sequence ID" value="NZ_JAGGLI010000006.1"/>
</dbReference>
<keyword evidence="5 6" id="KW-0472">Membrane</keyword>
<feature type="transmembrane region" description="Helical" evidence="6">
    <location>
        <begin position="16"/>
        <end position="36"/>
    </location>
</feature>
<evidence type="ECO:0000256" key="2">
    <source>
        <dbReference type="ARBA" id="ARBA00022475"/>
    </source>
</evidence>
<feature type="transmembrane region" description="Helical" evidence="6">
    <location>
        <begin position="327"/>
        <end position="345"/>
    </location>
</feature>
<dbReference type="EMBL" id="JAGGLI010000006">
    <property type="protein sequence ID" value="MBP2027005.1"/>
    <property type="molecule type" value="Genomic_DNA"/>
</dbReference>
<feature type="transmembrane region" description="Helical" evidence="6">
    <location>
        <begin position="65"/>
        <end position="83"/>
    </location>
</feature>
<evidence type="ECO:0000256" key="3">
    <source>
        <dbReference type="ARBA" id="ARBA00022692"/>
    </source>
</evidence>
<dbReference type="InterPro" id="IPR001851">
    <property type="entry name" value="ABC_transp_permease"/>
</dbReference>
<keyword evidence="7" id="KW-0813">Transport</keyword>
<name>A0ABS4KGW9_9FIRM</name>
<protein>
    <submittedName>
        <fullName evidence="7">Simple sugar transport system permease protein</fullName>
    </submittedName>
</protein>
<dbReference type="PANTHER" id="PTHR47089">
    <property type="entry name" value="ABC TRANSPORTER, PERMEASE PROTEIN"/>
    <property type="match status" value="1"/>
</dbReference>
<proteinExistence type="predicted"/>
<feature type="transmembrane region" description="Helical" evidence="6">
    <location>
        <begin position="199"/>
        <end position="218"/>
    </location>
</feature>
<evidence type="ECO:0000256" key="6">
    <source>
        <dbReference type="SAM" id="Phobius"/>
    </source>
</evidence>
<feature type="transmembrane region" description="Helical" evidence="6">
    <location>
        <begin position="114"/>
        <end position="134"/>
    </location>
</feature>
<feature type="transmembrane region" description="Helical" evidence="6">
    <location>
        <begin position="89"/>
        <end position="107"/>
    </location>
</feature>
<keyword evidence="7" id="KW-0762">Sugar transport</keyword>
<evidence type="ECO:0000256" key="5">
    <source>
        <dbReference type="ARBA" id="ARBA00023136"/>
    </source>
</evidence>
<accession>A0ABS4KGW9</accession>
<dbReference type="PANTHER" id="PTHR47089:SF1">
    <property type="entry name" value="GUANOSINE ABC TRANSPORTER PERMEASE PROTEIN NUPP"/>
    <property type="match status" value="1"/>
</dbReference>
<evidence type="ECO:0000313" key="8">
    <source>
        <dbReference type="Proteomes" id="UP001314903"/>
    </source>
</evidence>
<reference evidence="7 8" key="1">
    <citation type="submission" date="2021-03" db="EMBL/GenBank/DDBJ databases">
        <title>Genomic Encyclopedia of Type Strains, Phase IV (KMG-IV): sequencing the most valuable type-strain genomes for metagenomic binning, comparative biology and taxonomic classification.</title>
        <authorList>
            <person name="Goeker M."/>
        </authorList>
    </citation>
    <scope>NUCLEOTIDE SEQUENCE [LARGE SCALE GENOMIC DNA]</scope>
    <source>
        <strain evidence="7 8">DSM 27512</strain>
    </source>
</reference>
<gene>
    <name evidence="7" type="ORF">J2Z35_000797</name>
</gene>